<feature type="non-terminal residue" evidence="1">
    <location>
        <position position="204"/>
    </location>
</feature>
<evidence type="ECO:0000313" key="1">
    <source>
        <dbReference type="EMBL" id="GAG19000.1"/>
    </source>
</evidence>
<dbReference type="Gene3D" id="2.60.120.200">
    <property type="match status" value="1"/>
</dbReference>
<dbReference type="AlphaFoldDB" id="X0VL92"/>
<dbReference type="SUPFAM" id="SSF49899">
    <property type="entry name" value="Concanavalin A-like lectins/glucanases"/>
    <property type="match status" value="1"/>
</dbReference>
<proteinExistence type="predicted"/>
<dbReference type="InterPro" id="IPR013320">
    <property type="entry name" value="ConA-like_dom_sf"/>
</dbReference>
<protein>
    <recommendedName>
        <fullName evidence="2">LamG-like jellyroll fold domain-containing protein</fullName>
    </recommendedName>
</protein>
<organism evidence="1">
    <name type="scientific">marine sediment metagenome</name>
    <dbReference type="NCBI Taxonomy" id="412755"/>
    <lineage>
        <taxon>unclassified sequences</taxon>
        <taxon>metagenomes</taxon>
        <taxon>ecological metagenomes</taxon>
    </lineage>
</organism>
<evidence type="ECO:0008006" key="2">
    <source>
        <dbReference type="Google" id="ProtNLM"/>
    </source>
</evidence>
<accession>X0VL92</accession>
<reference evidence="1" key="1">
    <citation type="journal article" date="2014" name="Front. Microbiol.">
        <title>High frequency of phylogenetically diverse reductive dehalogenase-homologous genes in deep subseafloor sedimentary metagenomes.</title>
        <authorList>
            <person name="Kawai M."/>
            <person name="Futagami T."/>
            <person name="Toyoda A."/>
            <person name="Takaki Y."/>
            <person name="Nishi S."/>
            <person name="Hori S."/>
            <person name="Arai W."/>
            <person name="Tsubouchi T."/>
            <person name="Morono Y."/>
            <person name="Uchiyama I."/>
            <person name="Ito T."/>
            <person name="Fujiyama A."/>
            <person name="Inagaki F."/>
            <person name="Takami H."/>
        </authorList>
    </citation>
    <scope>NUCLEOTIDE SEQUENCE</scope>
    <source>
        <strain evidence="1">Expedition CK06-06</strain>
    </source>
</reference>
<sequence length="204" mass="22030">MKRYSLVAALLLALFAFARPLPAEAPDTPLKPDKHTLVLSHLGSEADVANPAFIRAGHGSLSGKAGQDYEFVEGRFGKAVLIKDKGVLSFPATGGNFPVEVGSAEMWLKPARPWKGWETPFQRGGTMWDEYGRNMIDVHFDAPGVLVMSISGQGGSLRVDGKVGDWPVDQWRHLNLCWDLPAGKGAIYLDGTLVGQASGKPFTL</sequence>
<dbReference type="EMBL" id="BARS01038122">
    <property type="protein sequence ID" value="GAG19000.1"/>
    <property type="molecule type" value="Genomic_DNA"/>
</dbReference>
<name>X0VL92_9ZZZZ</name>
<dbReference type="Pfam" id="PF13385">
    <property type="entry name" value="Laminin_G_3"/>
    <property type="match status" value="1"/>
</dbReference>
<comment type="caution">
    <text evidence="1">The sequence shown here is derived from an EMBL/GenBank/DDBJ whole genome shotgun (WGS) entry which is preliminary data.</text>
</comment>
<gene>
    <name evidence="1" type="ORF">S01H1_58364</name>
</gene>